<dbReference type="Pfam" id="PF13696">
    <property type="entry name" value="zf-CCHC_2"/>
    <property type="match status" value="1"/>
</dbReference>
<dbReference type="SUPFAM" id="SSF57756">
    <property type="entry name" value="Retrovirus zinc finger-like domains"/>
    <property type="match status" value="1"/>
</dbReference>
<evidence type="ECO:0000256" key="1">
    <source>
        <dbReference type="ARBA" id="ARBA00004123"/>
    </source>
</evidence>
<feature type="domain" description="RING-type" evidence="7">
    <location>
        <begin position="205"/>
        <end position="239"/>
    </location>
</feature>
<dbReference type="GO" id="GO:0005634">
    <property type="term" value="C:nucleus"/>
    <property type="evidence" value="ECO:0007669"/>
    <property type="project" value="UniProtKB-SubCell"/>
</dbReference>
<evidence type="ECO:0000313" key="10">
    <source>
        <dbReference type="EMBL" id="TBU05060.1"/>
    </source>
</evidence>
<dbReference type="Gene3D" id="3.10.20.90">
    <property type="entry name" value="Phosphatidylinositol 3-kinase Catalytic Subunit, Chain A, domain 1"/>
    <property type="match status" value="1"/>
</dbReference>
<dbReference type="PROSITE" id="PS51282">
    <property type="entry name" value="DWNN"/>
    <property type="match status" value="1"/>
</dbReference>
<keyword evidence="4" id="KW-0862">Zinc</keyword>
<dbReference type="PANTHER" id="PTHR15439:SF0">
    <property type="entry name" value="CELL DIVISION CYCLE AND APOPTOSIS REGULATOR PROTEIN 1-RELATED"/>
    <property type="match status" value="1"/>
</dbReference>
<dbReference type="PROSITE" id="PS50089">
    <property type="entry name" value="ZF_RING_2"/>
    <property type="match status" value="1"/>
</dbReference>
<dbReference type="EMBL" id="PITJ01000054">
    <property type="protein sequence ID" value="TBU05060.1"/>
    <property type="molecule type" value="Genomic_DNA"/>
</dbReference>
<keyword evidence="3 6" id="KW-0863">Zinc-finger</keyword>
<dbReference type="VEuPathDB" id="MicrosporidiaDB:CWI37_0054p0040"/>
<comment type="subcellular location">
    <subcellularLocation>
        <location evidence="1">Nucleus</location>
    </subcellularLocation>
</comment>
<evidence type="ECO:0000259" key="9">
    <source>
        <dbReference type="PROSITE" id="PS51282"/>
    </source>
</evidence>
<dbReference type="SMART" id="SM00343">
    <property type="entry name" value="ZnF_C2HC"/>
    <property type="match status" value="1"/>
</dbReference>
<name>A0A4Q9LE25_9MICR</name>
<sequence length="262" mass="30515">MSSSINYRFRSMKNFAKINFEGNSLPLWELRSEIITQKKITSKDFDLIFYDAETNEEITDEYQPIYRNSQIIIERIPAWMSKNRNITYVVKSEDKQKSIRDTSSVKKYFKPPPPNYVCFRCGQKGHFIQHCPTNQDKNYDILRIRKPTGIPKAFLVPVKDEEIPPTAAMLVTPEGGYVKAQPQTHEWQKISSKTSEYDISNDLKCSKCKFILNNPVKTDCNHKYCDGCIFIGDRCTVCDNIVSNLSDDLKTKFKIEKFFEKQ</sequence>
<evidence type="ECO:0000256" key="5">
    <source>
        <dbReference type="ARBA" id="ARBA00023242"/>
    </source>
</evidence>
<evidence type="ECO:0000259" key="8">
    <source>
        <dbReference type="PROSITE" id="PS50158"/>
    </source>
</evidence>
<accession>A0A4Q9LE25</accession>
<reference evidence="10 11" key="1">
    <citation type="submission" date="2017-12" db="EMBL/GenBank/DDBJ databases">
        <authorList>
            <person name="Pombert J.-F."/>
            <person name="Haag K.L."/>
            <person name="Ebert D."/>
        </authorList>
    </citation>
    <scope>NUCLEOTIDE SEQUENCE [LARGE SCALE GENOMIC DNA]</scope>
    <source>
        <strain evidence="10">FI-OER-3-3</strain>
    </source>
</reference>
<dbReference type="Pfam" id="PF08783">
    <property type="entry name" value="DWNN"/>
    <property type="match status" value="1"/>
</dbReference>
<evidence type="ECO:0000256" key="6">
    <source>
        <dbReference type="PROSITE-ProRule" id="PRU00047"/>
    </source>
</evidence>
<dbReference type="InterPro" id="IPR014891">
    <property type="entry name" value="DWNN_domain"/>
</dbReference>
<dbReference type="InterPro" id="IPR001841">
    <property type="entry name" value="Znf_RING"/>
</dbReference>
<dbReference type="GO" id="GO:0003676">
    <property type="term" value="F:nucleic acid binding"/>
    <property type="evidence" value="ECO:0007669"/>
    <property type="project" value="InterPro"/>
</dbReference>
<comment type="caution">
    <text evidence="10">The sequence shown here is derived from an EMBL/GenBank/DDBJ whole genome shotgun (WGS) entry which is preliminary data.</text>
</comment>
<evidence type="ECO:0000256" key="3">
    <source>
        <dbReference type="ARBA" id="ARBA00022771"/>
    </source>
</evidence>
<dbReference type="GO" id="GO:0006397">
    <property type="term" value="P:mRNA processing"/>
    <property type="evidence" value="ECO:0007669"/>
    <property type="project" value="InterPro"/>
</dbReference>
<dbReference type="PROSITE" id="PS00518">
    <property type="entry name" value="ZF_RING_1"/>
    <property type="match status" value="1"/>
</dbReference>
<dbReference type="GO" id="GO:0008270">
    <property type="term" value="F:zinc ion binding"/>
    <property type="evidence" value="ECO:0007669"/>
    <property type="project" value="UniProtKB-KW"/>
</dbReference>
<dbReference type="PROSITE" id="PS50158">
    <property type="entry name" value="ZF_CCHC"/>
    <property type="match status" value="1"/>
</dbReference>
<dbReference type="InterPro" id="IPR033489">
    <property type="entry name" value="RBBP6"/>
</dbReference>
<dbReference type="Proteomes" id="UP000292362">
    <property type="component" value="Unassembled WGS sequence"/>
</dbReference>
<dbReference type="Gene3D" id="3.30.40.10">
    <property type="entry name" value="Zinc/RING finger domain, C3HC4 (zinc finger)"/>
    <property type="match status" value="1"/>
</dbReference>
<evidence type="ECO:0000256" key="4">
    <source>
        <dbReference type="ARBA" id="ARBA00022833"/>
    </source>
</evidence>
<dbReference type="GO" id="GO:0016567">
    <property type="term" value="P:protein ubiquitination"/>
    <property type="evidence" value="ECO:0007669"/>
    <property type="project" value="InterPro"/>
</dbReference>
<dbReference type="InterPro" id="IPR036875">
    <property type="entry name" value="Znf_CCHC_sf"/>
</dbReference>
<dbReference type="SUPFAM" id="SSF57850">
    <property type="entry name" value="RING/U-box"/>
    <property type="match status" value="1"/>
</dbReference>
<dbReference type="GO" id="GO:0006511">
    <property type="term" value="P:ubiquitin-dependent protein catabolic process"/>
    <property type="evidence" value="ECO:0007669"/>
    <property type="project" value="TreeGrafter"/>
</dbReference>
<proteinExistence type="predicted"/>
<dbReference type="AlphaFoldDB" id="A0A4Q9LE25"/>
<feature type="domain" description="DWNN" evidence="9">
    <location>
        <begin position="5"/>
        <end position="77"/>
    </location>
</feature>
<dbReference type="PANTHER" id="PTHR15439">
    <property type="entry name" value="RETINOBLASTOMA-BINDING PROTEIN 6"/>
    <property type="match status" value="1"/>
</dbReference>
<dbReference type="SMART" id="SM01180">
    <property type="entry name" value="DWNN"/>
    <property type="match status" value="1"/>
</dbReference>
<dbReference type="Gene3D" id="4.10.60.10">
    <property type="entry name" value="Zinc finger, CCHC-type"/>
    <property type="match status" value="1"/>
</dbReference>
<gene>
    <name evidence="10" type="ORF">CWI37_0054p0040</name>
</gene>
<evidence type="ECO:0000259" key="7">
    <source>
        <dbReference type="PROSITE" id="PS50089"/>
    </source>
</evidence>
<keyword evidence="2" id="KW-0479">Metal-binding</keyword>
<dbReference type="InterPro" id="IPR013083">
    <property type="entry name" value="Znf_RING/FYVE/PHD"/>
</dbReference>
<dbReference type="InterPro" id="IPR017907">
    <property type="entry name" value="Znf_RING_CS"/>
</dbReference>
<protein>
    <submittedName>
        <fullName evidence="10">DWNN domain-containing protein</fullName>
    </submittedName>
</protein>
<organism evidence="10 11">
    <name type="scientific">Hamiltosporidium tvaerminnensis</name>
    <dbReference type="NCBI Taxonomy" id="1176355"/>
    <lineage>
        <taxon>Eukaryota</taxon>
        <taxon>Fungi</taxon>
        <taxon>Fungi incertae sedis</taxon>
        <taxon>Microsporidia</taxon>
        <taxon>Dubosqiidae</taxon>
        <taxon>Hamiltosporidium</taxon>
    </lineage>
</organism>
<evidence type="ECO:0000256" key="2">
    <source>
        <dbReference type="ARBA" id="ARBA00022723"/>
    </source>
</evidence>
<keyword evidence="5" id="KW-0539">Nucleus</keyword>
<evidence type="ECO:0000313" key="11">
    <source>
        <dbReference type="Proteomes" id="UP000292362"/>
    </source>
</evidence>
<dbReference type="InterPro" id="IPR025829">
    <property type="entry name" value="Zn_knuckle_CX2CX3GHX4C"/>
</dbReference>
<feature type="domain" description="CCHC-type" evidence="8">
    <location>
        <begin position="118"/>
        <end position="132"/>
    </location>
</feature>
<dbReference type="InterPro" id="IPR001878">
    <property type="entry name" value="Znf_CCHC"/>
</dbReference>
<dbReference type="GO" id="GO:0061630">
    <property type="term" value="F:ubiquitin protein ligase activity"/>
    <property type="evidence" value="ECO:0007669"/>
    <property type="project" value="InterPro"/>
</dbReference>